<evidence type="ECO:0000313" key="2">
    <source>
        <dbReference type="Proteomes" id="UP000789572"/>
    </source>
</evidence>
<feature type="non-terminal residue" evidence="1">
    <location>
        <position position="1"/>
    </location>
</feature>
<name>A0A9N9EBL1_9GLOM</name>
<proteinExistence type="predicted"/>
<feature type="non-terminal residue" evidence="1">
    <location>
        <position position="66"/>
    </location>
</feature>
<reference evidence="1" key="1">
    <citation type="submission" date="2021-06" db="EMBL/GenBank/DDBJ databases">
        <authorList>
            <person name="Kallberg Y."/>
            <person name="Tangrot J."/>
            <person name="Rosling A."/>
        </authorList>
    </citation>
    <scope>NUCLEOTIDE SEQUENCE</scope>
    <source>
        <strain evidence="1">IA702</strain>
    </source>
</reference>
<sequence length="66" mass="7580">SAACKIDTDGDFLNFQYKLWLPLDSAELDDNDIENTYIHKFNQDSVYFITGKFTILDNGLLELAVF</sequence>
<keyword evidence="2" id="KW-1185">Reference proteome</keyword>
<organism evidence="1 2">
    <name type="scientific">Paraglomus occultum</name>
    <dbReference type="NCBI Taxonomy" id="144539"/>
    <lineage>
        <taxon>Eukaryota</taxon>
        <taxon>Fungi</taxon>
        <taxon>Fungi incertae sedis</taxon>
        <taxon>Mucoromycota</taxon>
        <taxon>Glomeromycotina</taxon>
        <taxon>Glomeromycetes</taxon>
        <taxon>Paraglomerales</taxon>
        <taxon>Paraglomeraceae</taxon>
        <taxon>Paraglomus</taxon>
    </lineage>
</organism>
<dbReference type="AlphaFoldDB" id="A0A9N9EBL1"/>
<comment type="caution">
    <text evidence="1">The sequence shown here is derived from an EMBL/GenBank/DDBJ whole genome shotgun (WGS) entry which is preliminary data.</text>
</comment>
<evidence type="ECO:0000313" key="1">
    <source>
        <dbReference type="EMBL" id="CAG8669992.1"/>
    </source>
</evidence>
<dbReference type="EMBL" id="CAJVPJ010006619">
    <property type="protein sequence ID" value="CAG8669992.1"/>
    <property type="molecule type" value="Genomic_DNA"/>
</dbReference>
<protein>
    <submittedName>
        <fullName evidence="1">2039_t:CDS:1</fullName>
    </submittedName>
</protein>
<dbReference type="Proteomes" id="UP000789572">
    <property type="component" value="Unassembled WGS sequence"/>
</dbReference>
<gene>
    <name evidence="1" type="ORF">POCULU_LOCUS10916</name>
</gene>
<accession>A0A9N9EBL1</accession>